<reference evidence="3" key="1">
    <citation type="journal article" date="2023" name="G3 (Bethesda)">
        <title>Whole genome assembly and annotation of the endangered Caribbean coral Acropora cervicornis.</title>
        <authorList>
            <person name="Selwyn J.D."/>
            <person name="Vollmer S.V."/>
        </authorList>
    </citation>
    <scope>NUCLEOTIDE SEQUENCE</scope>
    <source>
        <strain evidence="3">K2</strain>
    </source>
</reference>
<dbReference type="SUPFAM" id="SSF81383">
    <property type="entry name" value="F-box domain"/>
    <property type="match status" value="1"/>
</dbReference>
<dbReference type="EMBL" id="JARQWQ010000074">
    <property type="protein sequence ID" value="KAK2553756.1"/>
    <property type="molecule type" value="Genomic_DNA"/>
</dbReference>
<dbReference type="SUPFAM" id="SSF52047">
    <property type="entry name" value="RNI-like"/>
    <property type="match status" value="1"/>
</dbReference>
<keyword evidence="1" id="KW-0833">Ubl conjugation pathway</keyword>
<protein>
    <submittedName>
        <fullName evidence="3">F-box/LRR-repeat protein 2</fullName>
    </submittedName>
</protein>
<evidence type="ECO:0000313" key="3">
    <source>
        <dbReference type="EMBL" id="KAK2553756.1"/>
    </source>
</evidence>
<name>A0AAD9UXQ6_ACRCE</name>
<dbReference type="InterPro" id="IPR057207">
    <property type="entry name" value="FBXL15_LRR"/>
</dbReference>
<dbReference type="GO" id="GO:0019005">
    <property type="term" value="C:SCF ubiquitin ligase complex"/>
    <property type="evidence" value="ECO:0007669"/>
    <property type="project" value="TreeGrafter"/>
</dbReference>
<organism evidence="3 4">
    <name type="scientific">Acropora cervicornis</name>
    <name type="common">Staghorn coral</name>
    <dbReference type="NCBI Taxonomy" id="6130"/>
    <lineage>
        <taxon>Eukaryota</taxon>
        <taxon>Metazoa</taxon>
        <taxon>Cnidaria</taxon>
        <taxon>Anthozoa</taxon>
        <taxon>Hexacorallia</taxon>
        <taxon>Scleractinia</taxon>
        <taxon>Astrocoeniina</taxon>
        <taxon>Acroporidae</taxon>
        <taxon>Acropora</taxon>
    </lineage>
</organism>
<dbReference type="AlphaFoldDB" id="A0AAD9UXQ6"/>
<dbReference type="InterPro" id="IPR032675">
    <property type="entry name" value="LRR_dom_sf"/>
</dbReference>
<dbReference type="PANTHER" id="PTHR13318">
    <property type="entry name" value="PARTNER OF PAIRED, ISOFORM B-RELATED"/>
    <property type="match status" value="1"/>
</dbReference>
<reference evidence="3" key="2">
    <citation type="journal article" date="2023" name="Science">
        <title>Genomic signatures of disease resistance in endangered staghorn corals.</title>
        <authorList>
            <person name="Vollmer S.V."/>
            <person name="Selwyn J.D."/>
            <person name="Despard B.A."/>
            <person name="Roesel C.L."/>
        </authorList>
    </citation>
    <scope>NUCLEOTIDE SEQUENCE</scope>
    <source>
        <strain evidence="3">K2</strain>
    </source>
</reference>
<dbReference type="Pfam" id="PF12937">
    <property type="entry name" value="F-box-like"/>
    <property type="match status" value="1"/>
</dbReference>
<dbReference type="PROSITE" id="PS50181">
    <property type="entry name" value="FBOX"/>
    <property type="match status" value="1"/>
</dbReference>
<dbReference type="GO" id="GO:0031146">
    <property type="term" value="P:SCF-dependent proteasomal ubiquitin-dependent protein catabolic process"/>
    <property type="evidence" value="ECO:0007669"/>
    <property type="project" value="TreeGrafter"/>
</dbReference>
<proteinExistence type="predicted"/>
<comment type="caution">
    <text evidence="3">The sequence shown here is derived from an EMBL/GenBank/DDBJ whole genome shotgun (WGS) entry which is preliminary data.</text>
</comment>
<evidence type="ECO:0000259" key="2">
    <source>
        <dbReference type="PROSITE" id="PS50181"/>
    </source>
</evidence>
<dbReference type="Proteomes" id="UP001249851">
    <property type="component" value="Unassembled WGS sequence"/>
</dbReference>
<dbReference type="InterPro" id="IPR006553">
    <property type="entry name" value="Leu-rich_rpt_Cys-con_subtyp"/>
</dbReference>
<keyword evidence="4" id="KW-1185">Reference proteome</keyword>
<dbReference type="Gene3D" id="1.20.1280.50">
    <property type="match status" value="1"/>
</dbReference>
<gene>
    <name evidence="3" type="ORF">P5673_024730</name>
</gene>
<sequence>MATFSSLPDSVIVQILSYLDYSVIIRSTRVCTRWHRLCYDPSLWKNVYIRDKHASKIKGDTITRLIPHRSNLISSVTLTNCTGVGDDTLIHLSSNCPNLKKIFLTGCNLITDSGILALAHNCNVLKTVSIPSKNISEAAIISLVQNNPRIRQLCAYSIAVTQNTMDAISNGCPDLQTFIVDEASLEKDQRSSDDVLTDKMVHILARGCRKLRDLTLRYNQVLVTNRGLGSLAENCLNLESFVIDYCDSSGITDNGVCAMAQLCRNLKCLNISNGIITDVSLVVIAAHLPCLEDLSLEFSDISDLGILAVMSKCEKISSLIVHNSTRSGEDRITDRSALVLAKFASCDFRSLGLGFADITNEGLKTICCNVDLFHLSISGCYKITFEGLKSCFNCLDCLWNLDVSFTDIVLEEEQLLEIGDSLPFLHSLDITDCFGISGESIKAFKEKFPDCKVSM</sequence>
<dbReference type="SMART" id="SM00256">
    <property type="entry name" value="FBOX"/>
    <property type="match status" value="1"/>
</dbReference>
<dbReference type="Gene3D" id="3.80.10.10">
    <property type="entry name" value="Ribonuclease Inhibitor"/>
    <property type="match status" value="3"/>
</dbReference>
<dbReference type="PANTHER" id="PTHR13318:SF247">
    <property type="entry name" value="GH16156P"/>
    <property type="match status" value="1"/>
</dbReference>
<evidence type="ECO:0000256" key="1">
    <source>
        <dbReference type="ARBA" id="ARBA00022786"/>
    </source>
</evidence>
<feature type="domain" description="F-box" evidence="2">
    <location>
        <begin position="1"/>
        <end position="47"/>
    </location>
</feature>
<accession>A0AAD9UXQ6</accession>
<dbReference type="InterPro" id="IPR001810">
    <property type="entry name" value="F-box_dom"/>
</dbReference>
<dbReference type="InterPro" id="IPR001611">
    <property type="entry name" value="Leu-rich_rpt"/>
</dbReference>
<dbReference type="InterPro" id="IPR036047">
    <property type="entry name" value="F-box-like_dom_sf"/>
</dbReference>
<dbReference type="SMART" id="SM00367">
    <property type="entry name" value="LRR_CC"/>
    <property type="match status" value="9"/>
</dbReference>
<evidence type="ECO:0000313" key="4">
    <source>
        <dbReference type="Proteomes" id="UP001249851"/>
    </source>
</evidence>
<dbReference type="Pfam" id="PF25372">
    <property type="entry name" value="DUF7885"/>
    <property type="match status" value="1"/>
</dbReference>
<dbReference type="Pfam" id="PF13516">
    <property type="entry name" value="LRR_6"/>
    <property type="match status" value="1"/>
</dbReference>